<evidence type="ECO:0000256" key="8">
    <source>
        <dbReference type="ARBA" id="ARBA00054022"/>
    </source>
</evidence>
<evidence type="ECO:0000256" key="9">
    <source>
        <dbReference type="ARBA" id="ARBA00066165"/>
    </source>
</evidence>
<keyword evidence="14" id="KW-1185">Reference proteome</keyword>
<keyword evidence="4" id="KW-1048">Host nucleus</keyword>
<evidence type="ECO:0000256" key="1">
    <source>
        <dbReference type="ARBA" id="ARBA00000971"/>
    </source>
</evidence>
<comment type="function">
    <text evidence="8">Peptidyl-prolyl cis/trans isomerase (PPIase) that acts as a key virulence factor by promoting host leukocyte transformation. Binds to and isomerizes specific phosphorylated Ser/Thr-Pro (pSer/Thr-Pro) motifs in a subset of proteins, resulting in conformational changes in the proteins. Promotes host leukocyte transformation by binding to phosphorylated host FBXW7, disrupting dimerization and promoting FBXW7 autoubiquitination and subsequent degradation. Degradation of host FBXW7, leads to stabilization of JUN, which promotes cell transformation.</text>
</comment>
<dbReference type="PANTHER" id="PTHR10657">
    <property type="entry name" value="PEPTIDYL-PROLYL CIS-TRANS ISOMERASE"/>
    <property type="match status" value="1"/>
</dbReference>
<keyword evidence="7 10" id="KW-0413">Isomerase</keyword>
<comment type="subcellular location">
    <subcellularLocation>
        <location evidence="3">Host cytoplasm</location>
    </subcellularLocation>
    <subcellularLocation>
        <location evidence="2">Host nucleus</location>
    </subcellularLocation>
</comment>
<comment type="catalytic activity">
    <reaction evidence="1 11">
        <text>[protein]-peptidylproline (omega=180) = [protein]-peptidylproline (omega=0)</text>
        <dbReference type="Rhea" id="RHEA:16237"/>
        <dbReference type="Rhea" id="RHEA-COMP:10747"/>
        <dbReference type="Rhea" id="RHEA-COMP:10748"/>
        <dbReference type="ChEBI" id="CHEBI:83833"/>
        <dbReference type="ChEBI" id="CHEBI:83834"/>
        <dbReference type="EC" id="5.2.1.8"/>
    </reaction>
</comment>
<dbReference type="EMBL" id="JAQMWT010000388">
    <property type="protein sequence ID" value="KAJ8602262.1"/>
    <property type="molecule type" value="Genomic_DNA"/>
</dbReference>
<dbReference type="GO" id="GO:0005634">
    <property type="term" value="C:nucleus"/>
    <property type="evidence" value="ECO:0007669"/>
    <property type="project" value="TreeGrafter"/>
</dbReference>
<evidence type="ECO:0000256" key="2">
    <source>
        <dbReference type="ARBA" id="ARBA00004147"/>
    </source>
</evidence>
<accession>A0AAD7XI12</accession>
<evidence type="ECO:0000256" key="4">
    <source>
        <dbReference type="ARBA" id="ARBA00022562"/>
    </source>
</evidence>
<gene>
    <name evidence="13" type="ORF">CTAYLR_003647</name>
</gene>
<dbReference type="GO" id="GO:0005829">
    <property type="term" value="C:cytosol"/>
    <property type="evidence" value="ECO:0007669"/>
    <property type="project" value="TreeGrafter"/>
</dbReference>
<evidence type="ECO:0000259" key="12">
    <source>
        <dbReference type="PROSITE" id="PS50198"/>
    </source>
</evidence>
<dbReference type="InterPro" id="IPR051370">
    <property type="entry name" value="PPIase_Pin1"/>
</dbReference>
<dbReference type="InterPro" id="IPR000297">
    <property type="entry name" value="PPIase_PpiC"/>
</dbReference>
<dbReference type="GO" id="GO:0030430">
    <property type="term" value="C:host cell cytoplasm"/>
    <property type="evidence" value="ECO:0007669"/>
    <property type="project" value="UniProtKB-SubCell"/>
</dbReference>
<dbReference type="PROSITE" id="PS50198">
    <property type="entry name" value="PPIC_PPIASE_2"/>
    <property type="match status" value="1"/>
</dbReference>
<evidence type="ECO:0000256" key="7">
    <source>
        <dbReference type="ARBA" id="ARBA00023235"/>
    </source>
</evidence>
<evidence type="ECO:0000313" key="13">
    <source>
        <dbReference type="EMBL" id="KAJ8602262.1"/>
    </source>
</evidence>
<evidence type="ECO:0000256" key="3">
    <source>
        <dbReference type="ARBA" id="ARBA00004192"/>
    </source>
</evidence>
<evidence type="ECO:0000256" key="6">
    <source>
        <dbReference type="ARBA" id="ARBA00023200"/>
    </source>
</evidence>
<dbReference type="PANTHER" id="PTHR10657:SF4">
    <property type="entry name" value="PEPTIDYL-PROLYL CIS-TRANS ISOMERASE-RELATED"/>
    <property type="match status" value="1"/>
</dbReference>
<dbReference type="Gene3D" id="3.10.50.40">
    <property type="match status" value="1"/>
</dbReference>
<evidence type="ECO:0000256" key="11">
    <source>
        <dbReference type="RuleBase" id="RU363014"/>
    </source>
</evidence>
<comment type="caution">
    <text evidence="13">The sequence shown here is derived from an EMBL/GenBank/DDBJ whole genome shotgun (WGS) entry which is preliminary data.</text>
</comment>
<organism evidence="13 14">
    <name type="scientific">Chrysophaeum taylorii</name>
    <dbReference type="NCBI Taxonomy" id="2483200"/>
    <lineage>
        <taxon>Eukaryota</taxon>
        <taxon>Sar</taxon>
        <taxon>Stramenopiles</taxon>
        <taxon>Ochrophyta</taxon>
        <taxon>Pelagophyceae</taxon>
        <taxon>Pelagomonadales</taxon>
        <taxon>Pelagomonadaceae</taxon>
        <taxon>Chrysophaeum</taxon>
    </lineage>
</organism>
<reference evidence="13" key="1">
    <citation type="submission" date="2023-01" db="EMBL/GenBank/DDBJ databases">
        <title>Metagenome sequencing of chrysophaentin producing Chrysophaeum taylorii.</title>
        <authorList>
            <person name="Davison J."/>
            <person name="Bewley C."/>
        </authorList>
    </citation>
    <scope>NUCLEOTIDE SEQUENCE</scope>
    <source>
        <strain evidence="13">NIES-1699</strain>
    </source>
</reference>
<dbReference type="Pfam" id="PF00639">
    <property type="entry name" value="Rotamase"/>
    <property type="match status" value="1"/>
</dbReference>
<name>A0AAD7XI12_9STRA</name>
<feature type="domain" description="PpiC" evidence="12">
    <location>
        <begin position="1"/>
        <end position="116"/>
    </location>
</feature>
<keyword evidence="6" id="KW-1035">Host cytoplasm</keyword>
<dbReference type="GO" id="GO:0003755">
    <property type="term" value="F:peptidyl-prolyl cis-trans isomerase activity"/>
    <property type="evidence" value="ECO:0007669"/>
    <property type="project" value="UniProtKB-UniRule"/>
</dbReference>
<dbReference type="FunFam" id="3.10.50.40:FF:000010">
    <property type="entry name" value="Peptidyl-prolyl cis-trans isomerase Pin1"/>
    <property type="match status" value="1"/>
</dbReference>
<proteinExistence type="predicted"/>
<dbReference type="InterPro" id="IPR046357">
    <property type="entry name" value="PPIase_dom_sf"/>
</dbReference>
<keyword evidence="5 10" id="KW-0697">Rotamase</keyword>
<dbReference type="GO" id="GO:0042025">
    <property type="term" value="C:host cell nucleus"/>
    <property type="evidence" value="ECO:0007669"/>
    <property type="project" value="UniProtKB-SubCell"/>
</dbReference>
<protein>
    <recommendedName>
        <fullName evidence="11">Peptidyl-prolyl cis-trans isomerase</fullName>
        <ecNumber evidence="11">5.2.1.8</ecNumber>
    </recommendedName>
</protein>
<dbReference type="AlphaFoldDB" id="A0AAD7XI12"/>
<evidence type="ECO:0000256" key="5">
    <source>
        <dbReference type="ARBA" id="ARBA00023110"/>
    </source>
</evidence>
<evidence type="ECO:0000313" key="14">
    <source>
        <dbReference type="Proteomes" id="UP001230188"/>
    </source>
</evidence>
<comment type="subunit">
    <text evidence="9">Interacts with host FBXW7; leading to FBXW7 autoubiquitination and subsequent degradation.</text>
</comment>
<evidence type="ECO:0000256" key="10">
    <source>
        <dbReference type="PROSITE-ProRule" id="PRU00278"/>
    </source>
</evidence>
<dbReference type="EC" id="5.2.1.8" evidence="11"/>
<sequence>MGDVRAAHLLVKHAGSRNPVSRRTNNQIKRSREEALAALAKFRAEIVGADDPIKTFFAIASRHSDCGSYRAGGDLGVFGRGQMQKPFEDATYALEIGEVSDVVSTDSGLHIILRLPVE</sequence>
<dbReference type="SUPFAM" id="SSF54534">
    <property type="entry name" value="FKBP-like"/>
    <property type="match status" value="1"/>
</dbReference>
<dbReference type="Proteomes" id="UP001230188">
    <property type="component" value="Unassembled WGS sequence"/>
</dbReference>